<dbReference type="KEGG" id="bmu:Bmul_0149"/>
<dbReference type="RefSeq" id="WP_012212502.1">
    <property type="nucleotide sequence ID" value="NC_010084.1"/>
</dbReference>
<dbReference type="AlphaFoldDB" id="A0A0H3KIW3"/>
<name>A0A0H3KIW3_BURM1</name>
<evidence type="ECO:0000256" key="2">
    <source>
        <dbReference type="ARBA" id="ARBA00022490"/>
    </source>
</evidence>
<organism evidence="6 7">
    <name type="scientific">Burkholderia multivorans (strain ATCC 17616 / 249)</name>
    <dbReference type="NCBI Taxonomy" id="395019"/>
    <lineage>
        <taxon>Bacteria</taxon>
        <taxon>Pseudomonadati</taxon>
        <taxon>Pseudomonadota</taxon>
        <taxon>Betaproteobacteria</taxon>
        <taxon>Burkholderiales</taxon>
        <taxon>Burkholderiaceae</taxon>
        <taxon>Burkholderia</taxon>
        <taxon>Burkholderia cepacia complex</taxon>
    </lineage>
</organism>
<reference evidence="6 7" key="1">
    <citation type="submission" date="2007-04" db="EMBL/GenBank/DDBJ databases">
        <title>Complete genome sequence of Burkholderia multivorans ATCC 17616.</title>
        <authorList>
            <person name="Ohtsubo Y."/>
            <person name="Yamashita A."/>
            <person name="Kurokawa K."/>
            <person name="Takami H."/>
            <person name="Yuhara S."/>
            <person name="Nishiyama E."/>
            <person name="Endo R."/>
            <person name="Miyazaki R."/>
            <person name="Ono A."/>
            <person name="Yano K."/>
            <person name="Ito M."/>
            <person name="Sota M."/>
            <person name="Yuji N."/>
            <person name="Hattori M."/>
            <person name="Tsuda M."/>
        </authorList>
    </citation>
    <scope>NUCLEOTIDE SEQUENCE [LARGE SCALE GENOMIC DNA]</scope>
    <source>
        <strain evidence="7">ATCC 17616 / 249</strain>
    </source>
</reference>
<dbReference type="HOGENOM" id="CLU_178300_0_0_4"/>
<proteinExistence type="predicted"/>
<keyword evidence="7" id="KW-1185">Reference proteome</keyword>
<dbReference type="Proteomes" id="UP000008815">
    <property type="component" value="Chromosome 1"/>
</dbReference>
<comment type="subcellular location">
    <subcellularLocation>
        <location evidence="1">Cytoplasm</location>
        <location evidence="1">Cytosol</location>
    </subcellularLocation>
</comment>
<dbReference type="eggNOG" id="ENOG503178E">
    <property type="taxonomic scope" value="Bacteria"/>
</dbReference>
<keyword evidence="4" id="KW-0143">Chaperone</keyword>
<evidence type="ECO:0000256" key="1">
    <source>
        <dbReference type="ARBA" id="ARBA00004514"/>
    </source>
</evidence>
<dbReference type="InterPro" id="IPR008622">
    <property type="entry name" value="FliT"/>
</dbReference>
<evidence type="ECO:0000256" key="5">
    <source>
        <dbReference type="ARBA" id="ARBA00093797"/>
    </source>
</evidence>
<protein>
    <recommendedName>
        <fullName evidence="5">Flagellar protein FliT</fullName>
    </recommendedName>
</protein>
<evidence type="ECO:0000313" key="7">
    <source>
        <dbReference type="Proteomes" id="UP000008815"/>
    </source>
</evidence>
<dbReference type="KEGG" id="bmj:BMULJ_03115"/>
<gene>
    <name evidence="6" type="ordered locus">BMULJ_03115</name>
</gene>
<dbReference type="STRING" id="395019.BMULJ_03115"/>
<sequence>MDQYQLIGRLNTLTDDIEHAASMADWAEAARLAEVRSPLVMALTANQPPEGLATIRRIQASNERIFAEAHLAQRELADEYHAAMGRVQAVGEYHDMARL</sequence>
<keyword evidence="3" id="KW-1005">Bacterial flagellum biogenesis</keyword>
<evidence type="ECO:0000256" key="3">
    <source>
        <dbReference type="ARBA" id="ARBA00022795"/>
    </source>
</evidence>
<dbReference type="EMBL" id="AP009385">
    <property type="protein sequence ID" value="BAG44990.1"/>
    <property type="molecule type" value="Genomic_DNA"/>
</dbReference>
<keyword evidence="2" id="KW-0963">Cytoplasm</keyword>
<evidence type="ECO:0000256" key="4">
    <source>
        <dbReference type="ARBA" id="ARBA00023186"/>
    </source>
</evidence>
<accession>A0A0H3KIW3</accession>
<evidence type="ECO:0000313" key="6">
    <source>
        <dbReference type="EMBL" id="BAG44990.1"/>
    </source>
</evidence>
<dbReference type="Pfam" id="PF05400">
    <property type="entry name" value="FliT"/>
    <property type="match status" value="1"/>
</dbReference>